<proteinExistence type="predicted"/>
<keyword evidence="2" id="KW-1185">Reference proteome</keyword>
<dbReference type="Proteomes" id="UP000824120">
    <property type="component" value="Chromosome 1"/>
</dbReference>
<reference evidence="1 2" key="1">
    <citation type="submission" date="2020-09" db="EMBL/GenBank/DDBJ databases">
        <title>De no assembly of potato wild relative species, Solanum commersonii.</title>
        <authorList>
            <person name="Cho K."/>
        </authorList>
    </citation>
    <scope>NUCLEOTIDE SEQUENCE [LARGE SCALE GENOMIC DNA]</scope>
    <source>
        <strain evidence="1">LZ3.2</strain>
        <tissue evidence="1">Leaf</tissue>
    </source>
</reference>
<dbReference type="AlphaFoldDB" id="A0A9J6B137"/>
<dbReference type="EMBL" id="JACXVP010000001">
    <property type="protein sequence ID" value="KAG5630409.1"/>
    <property type="molecule type" value="Genomic_DNA"/>
</dbReference>
<name>A0A9J6B137_SOLCO</name>
<evidence type="ECO:0000313" key="1">
    <source>
        <dbReference type="EMBL" id="KAG5630409.1"/>
    </source>
</evidence>
<protein>
    <submittedName>
        <fullName evidence="1">Uncharacterized protein</fullName>
    </submittedName>
</protein>
<sequence>MNLGSKISPNKHMEGQKLTIKLQGKSNGFEALEDLHKELEAWNEKENKRILIYKVMHPGSKIAPDKHMEERKAGNKVAGRGSCRIIQKKKGECLNSKLSWKNSQRDYVEGKSNGFEALEDLHKDLEARNEKENKRILIYKVIYPASERPPDKHMEEQKRATKLRVGKVLEETKNVTLIKHFKFDLNVAHVPEKEESS</sequence>
<comment type="caution">
    <text evidence="1">The sequence shown here is derived from an EMBL/GenBank/DDBJ whole genome shotgun (WGS) entry which is preliminary data.</text>
</comment>
<gene>
    <name evidence="1" type="ORF">H5410_002126</name>
</gene>
<organism evidence="1 2">
    <name type="scientific">Solanum commersonii</name>
    <name type="common">Commerson's wild potato</name>
    <name type="synonym">Commerson's nightshade</name>
    <dbReference type="NCBI Taxonomy" id="4109"/>
    <lineage>
        <taxon>Eukaryota</taxon>
        <taxon>Viridiplantae</taxon>
        <taxon>Streptophyta</taxon>
        <taxon>Embryophyta</taxon>
        <taxon>Tracheophyta</taxon>
        <taxon>Spermatophyta</taxon>
        <taxon>Magnoliopsida</taxon>
        <taxon>eudicotyledons</taxon>
        <taxon>Gunneridae</taxon>
        <taxon>Pentapetalae</taxon>
        <taxon>asterids</taxon>
        <taxon>lamiids</taxon>
        <taxon>Solanales</taxon>
        <taxon>Solanaceae</taxon>
        <taxon>Solanoideae</taxon>
        <taxon>Solaneae</taxon>
        <taxon>Solanum</taxon>
    </lineage>
</organism>
<accession>A0A9J6B137</accession>
<evidence type="ECO:0000313" key="2">
    <source>
        <dbReference type="Proteomes" id="UP000824120"/>
    </source>
</evidence>